<sequence length="507" mass="57325">MKVKTRNVDSENTKKSIRFLNIFSPLFTAMRIFGLNLNLDCSGSTGNRIVASSVDTEYAVTEAGCEQHGNFCKTQKTESFPDTNLSKGKPNLLVKPCHAAQEITSLFHCDSKAKATVHTEDETSKETFHSRARKKRSLPRRVYAATLKEIPCGKEFSLSSTATSKRCFADHRAKETWIDSTCFSEKTPNSYGDCEAESDSNQDWSGGRRFRAILWRCYSLLEMLIFWLYVFISCYSLAEGRRELFLTFRITLTFWLVFGAMISTIFFRVSLTGWMQNVITLLDEYRLEAEQAGISHTRCLRRLKTAVRAAVFAGVVLILIHACGYTVLYWVIENGSSMIACFFVTPFVLNYLTLTLTFVTLGFFAAVSIFSHVFVITLVISLLHLFETLSREIMKEYVETQTHEHEKELCGKLRTYRQLYLQLARITALVDKHVSSILAVSILITIGLCVFAIYRLVATDLPGQGYWMFVVWVVINVTSFFGMASQCSRLHSKVNGTGTTRSGVGES</sequence>
<organism evidence="2 3">
    <name type="scientific">Batillaria attramentaria</name>
    <dbReference type="NCBI Taxonomy" id="370345"/>
    <lineage>
        <taxon>Eukaryota</taxon>
        <taxon>Metazoa</taxon>
        <taxon>Spiralia</taxon>
        <taxon>Lophotrochozoa</taxon>
        <taxon>Mollusca</taxon>
        <taxon>Gastropoda</taxon>
        <taxon>Caenogastropoda</taxon>
        <taxon>Sorbeoconcha</taxon>
        <taxon>Cerithioidea</taxon>
        <taxon>Batillariidae</taxon>
        <taxon>Batillaria</taxon>
    </lineage>
</organism>
<proteinExistence type="predicted"/>
<feature type="transmembrane region" description="Helical" evidence="1">
    <location>
        <begin position="218"/>
        <end position="238"/>
    </location>
</feature>
<keyword evidence="1" id="KW-1133">Transmembrane helix</keyword>
<evidence type="ECO:0000313" key="3">
    <source>
        <dbReference type="Proteomes" id="UP001519460"/>
    </source>
</evidence>
<feature type="transmembrane region" description="Helical" evidence="1">
    <location>
        <begin position="434"/>
        <end position="454"/>
    </location>
</feature>
<accession>A0ABD0KG33</accession>
<feature type="transmembrane region" description="Helical" evidence="1">
    <location>
        <begin position="466"/>
        <end position="484"/>
    </location>
</feature>
<gene>
    <name evidence="2" type="ORF">BaRGS_00022601</name>
</gene>
<reference evidence="2 3" key="1">
    <citation type="journal article" date="2023" name="Sci. Data">
        <title>Genome assembly of the Korean intertidal mud-creeper Batillaria attramentaria.</title>
        <authorList>
            <person name="Patra A.K."/>
            <person name="Ho P.T."/>
            <person name="Jun S."/>
            <person name="Lee S.J."/>
            <person name="Kim Y."/>
            <person name="Won Y.J."/>
        </authorList>
    </citation>
    <scope>NUCLEOTIDE SEQUENCE [LARGE SCALE GENOMIC DNA]</scope>
    <source>
        <strain evidence="2">Wonlab-2016</strain>
    </source>
</reference>
<protein>
    <recommendedName>
        <fullName evidence="4">Gustatory receptor</fullName>
    </recommendedName>
</protein>
<dbReference type="Proteomes" id="UP001519460">
    <property type="component" value="Unassembled WGS sequence"/>
</dbReference>
<name>A0ABD0KG33_9CAEN</name>
<dbReference type="EMBL" id="JACVVK020000183">
    <property type="protein sequence ID" value="KAK7486135.1"/>
    <property type="molecule type" value="Genomic_DNA"/>
</dbReference>
<evidence type="ECO:0008006" key="4">
    <source>
        <dbReference type="Google" id="ProtNLM"/>
    </source>
</evidence>
<feature type="transmembrane region" description="Helical" evidence="1">
    <location>
        <begin position="244"/>
        <end position="267"/>
    </location>
</feature>
<feature type="transmembrane region" description="Helical" evidence="1">
    <location>
        <begin position="352"/>
        <end position="385"/>
    </location>
</feature>
<keyword evidence="1" id="KW-0472">Membrane</keyword>
<keyword evidence="3" id="KW-1185">Reference proteome</keyword>
<evidence type="ECO:0000313" key="2">
    <source>
        <dbReference type="EMBL" id="KAK7486135.1"/>
    </source>
</evidence>
<comment type="caution">
    <text evidence="2">The sequence shown here is derived from an EMBL/GenBank/DDBJ whole genome shotgun (WGS) entry which is preliminary data.</text>
</comment>
<dbReference type="AlphaFoldDB" id="A0ABD0KG33"/>
<keyword evidence="1" id="KW-0812">Transmembrane</keyword>
<evidence type="ECO:0000256" key="1">
    <source>
        <dbReference type="SAM" id="Phobius"/>
    </source>
</evidence>
<feature type="transmembrane region" description="Helical" evidence="1">
    <location>
        <begin position="310"/>
        <end position="332"/>
    </location>
</feature>